<dbReference type="SUPFAM" id="SSF48065">
    <property type="entry name" value="DBL homology domain (DH-domain)"/>
    <property type="match status" value="1"/>
</dbReference>
<protein>
    <submittedName>
        <fullName evidence="9">Uncharacterized protein</fullName>
    </submittedName>
</protein>
<dbReference type="CDD" id="cd00160">
    <property type="entry name" value="RhoGEF"/>
    <property type="match status" value="1"/>
</dbReference>
<dbReference type="GO" id="GO:0005829">
    <property type="term" value="C:cytosol"/>
    <property type="evidence" value="ECO:0007669"/>
    <property type="project" value="TreeGrafter"/>
</dbReference>
<evidence type="ECO:0000259" key="5">
    <source>
        <dbReference type="PROSITE" id="PS50002"/>
    </source>
</evidence>
<dbReference type="Pfam" id="PF22697">
    <property type="entry name" value="SOS1_NGEF_PH"/>
    <property type="match status" value="1"/>
</dbReference>
<evidence type="ECO:0000313" key="9">
    <source>
        <dbReference type="WBParaSite" id="PSAMB.scaffold1989size26209.g15910.t1"/>
    </source>
</evidence>
<evidence type="ECO:0000313" key="8">
    <source>
        <dbReference type="Proteomes" id="UP000887566"/>
    </source>
</evidence>
<evidence type="ECO:0000259" key="7">
    <source>
        <dbReference type="PROSITE" id="PS50010"/>
    </source>
</evidence>
<sequence>MVRLATIDELDLPPRLMRAKTSQQARARDGAIRRSKSQPMHSPSVDHPNESDDEFAGVVQVTVPDCGHIARLDTLSSDVSDGSKPSFRSSVHSTSSSMTTASASSDDQQNVALAEAAWDHVAMQPDELPFAAGDVIKVLDWSSHPELWFGSCHDRSGWFPASHVRLLASQTADTRSKVAAVDDNLKFPQPMRTLRSKIVQELVATERDYVNLLQNLVEGFLHQARRRIELFPAERLRAIFGNLEAILALHQKLLTDLESYFLGNAPENSCVGDCFLRHQSRFTIYSEYCNNRPVSCAELANLSRQAQYHQFFEACRLLRGMPKLSLEGFLLTPVQRICKYPLQLAELLKATPDSHPDRQAVEGAYNAMRAVASDINDRKRRLESLQKIAAWQYTVEGWRGPDLLDRNSAMLHSGELTCRCMINGSVQWTKEVVAFLFDQTLILCKRDLLKRNLHIFKDRVSLDAARFVDIKDGKDANFGVSVKHAWKLVTDTTQYLFSCRDRKSKRQWVETFEARDARHQQGLDERPATNDERRLVIATIRSPLVESNGIVARKSESQLGLHSSDSSDGPMSRRNSGAKKNSIRKKPSS</sequence>
<accession>A0A914VHU1</accession>
<feature type="region of interest" description="Disordered" evidence="4">
    <location>
        <begin position="77"/>
        <end position="108"/>
    </location>
</feature>
<evidence type="ECO:0000256" key="3">
    <source>
        <dbReference type="PROSITE-ProRule" id="PRU00192"/>
    </source>
</evidence>
<dbReference type="Proteomes" id="UP000887566">
    <property type="component" value="Unplaced"/>
</dbReference>
<dbReference type="GO" id="GO:0005085">
    <property type="term" value="F:guanyl-nucleotide exchange factor activity"/>
    <property type="evidence" value="ECO:0007669"/>
    <property type="project" value="UniProtKB-KW"/>
</dbReference>
<dbReference type="SUPFAM" id="SSF50729">
    <property type="entry name" value="PH domain-like"/>
    <property type="match status" value="1"/>
</dbReference>
<dbReference type="InterPro" id="IPR055251">
    <property type="entry name" value="SOS1_NGEF_PH"/>
</dbReference>
<proteinExistence type="predicted"/>
<dbReference type="SMART" id="SM00326">
    <property type="entry name" value="SH3"/>
    <property type="match status" value="1"/>
</dbReference>
<feature type="region of interest" description="Disordered" evidence="4">
    <location>
        <begin position="551"/>
        <end position="589"/>
    </location>
</feature>
<dbReference type="InterPro" id="IPR001452">
    <property type="entry name" value="SH3_domain"/>
</dbReference>
<dbReference type="InterPro" id="IPR035899">
    <property type="entry name" value="DBL_dom_sf"/>
</dbReference>
<evidence type="ECO:0000259" key="6">
    <source>
        <dbReference type="PROSITE" id="PS50003"/>
    </source>
</evidence>
<feature type="domain" description="DH" evidence="7">
    <location>
        <begin position="194"/>
        <end position="378"/>
    </location>
</feature>
<feature type="compositionally biased region" description="Low complexity" evidence="4">
    <location>
        <begin position="86"/>
        <end position="105"/>
    </location>
</feature>
<dbReference type="PANTHER" id="PTHR45834:SF3">
    <property type="entry name" value="RHO GUANINE NUCLEOTIDE EXCHANGE FACTOR 3, ISOFORM L"/>
    <property type="match status" value="1"/>
</dbReference>
<dbReference type="Pfam" id="PF00621">
    <property type="entry name" value="RhoGEF"/>
    <property type="match status" value="1"/>
</dbReference>
<dbReference type="AlphaFoldDB" id="A0A914VHU1"/>
<keyword evidence="1 3" id="KW-0728">SH3 domain</keyword>
<dbReference type="Pfam" id="PF07653">
    <property type="entry name" value="SH3_2"/>
    <property type="match status" value="1"/>
</dbReference>
<evidence type="ECO:0000256" key="1">
    <source>
        <dbReference type="ARBA" id="ARBA00022443"/>
    </source>
</evidence>
<evidence type="ECO:0000256" key="2">
    <source>
        <dbReference type="ARBA" id="ARBA00022658"/>
    </source>
</evidence>
<dbReference type="Gene3D" id="2.30.30.40">
    <property type="entry name" value="SH3 Domains"/>
    <property type="match status" value="1"/>
</dbReference>
<dbReference type="SMART" id="SM00325">
    <property type="entry name" value="RhoGEF"/>
    <property type="match status" value="1"/>
</dbReference>
<evidence type="ECO:0000256" key="4">
    <source>
        <dbReference type="SAM" id="MobiDB-lite"/>
    </source>
</evidence>
<dbReference type="GO" id="GO:0035556">
    <property type="term" value="P:intracellular signal transduction"/>
    <property type="evidence" value="ECO:0007669"/>
    <property type="project" value="InterPro"/>
</dbReference>
<name>A0A914VHU1_9BILA</name>
<dbReference type="InterPro" id="IPR000219">
    <property type="entry name" value="DH_dom"/>
</dbReference>
<feature type="domain" description="SH3" evidence="5">
    <location>
        <begin position="109"/>
        <end position="169"/>
    </location>
</feature>
<dbReference type="PROSITE" id="PS00741">
    <property type="entry name" value="DH_1"/>
    <property type="match status" value="1"/>
</dbReference>
<dbReference type="InterPro" id="IPR001849">
    <property type="entry name" value="PH_domain"/>
</dbReference>
<dbReference type="PROSITE" id="PS50010">
    <property type="entry name" value="DH_2"/>
    <property type="match status" value="1"/>
</dbReference>
<organism evidence="8 9">
    <name type="scientific">Plectus sambesii</name>
    <dbReference type="NCBI Taxonomy" id="2011161"/>
    <lineage>
        <taxon>Eukaryota</taxon>
        <taxon>Metazoa</taxon>
        <taxon>Ecdysozoa</taxon>
        <taxon>Nematoda</taxon>
        <taxon>Chromadorea</taxon>
        <taxon>Plectida</taxon>
        <taxon>Plectina</taxon>
        <taxon>Plectoidea</taxon>
        <taxon>Plectidae</taxon>
        <taxon>Plectus</taxon>
    </lineage>
</organism>
<feature type="region of interest" description="Disordered" evidence="4">
    <location>
        <begin position="15"/>
        <end position="52"/>
    </location>
</feature>
<dbReference type="WBParaSite" id="PSAMB.scaffold1989size26209.g15910.t1">
    <property type="protein sequence ID" value="PSAMB.scaffold1989size26209.g15910.t1"/>
    <property type="gene ID" value="PSAMB.scaffold1989size26209.g15910"/>
</dbReference>
<feature type="domain" description="PH" evidence="6">
    <location>
        <begin position="409"/>
        <end position="517"/>
    </location>
</feature>
<dbReference type="CDD" id="cd11828">
    <property type="entry name" value="SH3_ARHGEF9_like"/>
    <property type="match status" value="1"/>
</dbReference>
<reference evidence="9" key="1">
    <citation type="submission" date="2022-11" db="UniProtKB">
        <authorList>
            <consortium name="WormBaseParasite"/>
        </authorList>
    </citation>
    <scope>IDENTIFICATION</scope>
</reference>
<dbReference type="InterPro" id="IPR036028">
    <property type="entry name" value="SH3-like_dom_sf"/>
</dbReference>
<dbReference type="PROSITE" id="PS50002">
    <property type="entry name" value="SH3"/>
    <property type="match status" value="1"/>
</dbReference>
<keyword evidence="2" id="KW-0344">Guanine-nucleotide releasing factor</keyword>
<dbReference type="PANTHER" id="PTHR45834">
    <property type="entry name" value="RHO GUANINE NUCLEOTIDE EXCHANGE FACTOR 9-RELATED"/>
    <property type="match status" value="1"/>
</dbReference>
<dbReference type="InterPro" id="IPR011993">
    <property type="entry name" value="PH-like_dom_sf"/>
</dbReference>
<dbReference type="PROSITE" id="PS50003">
    <property type="entry name" value="PH_DOMAIN"/>
    <property type="match status" value="1"/>
</dbReference>
<dbReference type="SUPFAM" id="SSF50044">
    <property type="entry name" value="SH3-domain"/>
    <property type="match status" value="1"/>
</dbReference>
<dbReference type="Gene3D" id="1.20.900.10">
    <property type="entry name" value="Dbl homology (DH) domain"/>
    <property type="match status" value="1"/>
</dbReference>
<dbReference type="InterPro" id="IPR001331">
    <property type="entry name" value="GDS_CDC24_CS"/>
</dbReference>
<feature type="compositionally biased region" description="Polar residues" evidence="4">
    <location>
        <begin position="557"/>
        <end position="579"/>
    </location>
</feature>
<dbReference type="Gene3D" id="2.30.29.30">
    <property type="entry name" value="Pleckstrin-homology domain (PH domain)/Phosphotyrosine-binding domain (PTB)"/>
    <property type="match status" value="1"/>
</dbReference>
<dbReference type="InterPro" id="IPR053086">
    <property type="entry name" value="RhoGEF_domain"/>
</dbReference>
<keyword evidence="8" id="KW-1185">Reference proteome</keyword>
<dbReference type="SMART" id="SM00233">
    <property type="entry name" value="PH"/>
    <property type="match status" value="1"/>
</dbReference>